<keyword evidence="4" id="KW-0249">Electron transport</keyword>
<evidence type="ECO:0000256" key="8">
    <source>
        <dbReference type="SAM" id="Phobius"/>
    </source>
</evidence>
<evidence type="ECO:0000256" key="7">
    <source>
        <dbReference type="SAM" id="MobiDB-lite"/>
    </source>
</evidence>
<evidence type="ECO:0000256" key="5">
    <source>
        <dbReference type="ARBA" id="ARBA00022989"/>
    </source>
</evidence>
<gene>
    <name evidence="11" type="ORF">BCR35DRAFT_289209</name>
</gene>
<accession>A0A1Y2FXR1</accession>
<dbReference type="Pfam" id="PF03188">
    <property type="entry name" value="Cytochrom_B561"/>
    <property type="match status" value="1"/>
</dbReference>
<feature type="signal peptide" evidence="9">
    <location>
        <begin position="1"/>
        <end position="26"/>
    </location>
</feature>
<dbReference type="EMBL" id="MCGR01000011">
    <property type="protein sequence ID" value="ORY88319.1"/>
    <property type="molecule type" value="Genomic_DNA"/>
</dbReference>
<keyword evidence="5 8" id="KW-1133">Transmembrane helix</keyword>
<dbReference type="GO" id="GO:0016020">
    <property type="term" value="C:membrane"/>
    <property type="evidence" value="ECO:0007669"/>
    <property type="project" value="UniProtKB-SubCell"/>
</dbReference>
<keyword evidence="6 8" id="KW-0472">Membrane</keyword>
<dbReference type="SMART" id="SM00665">
    <property type="entry name" value="B561"/>
    <property type="match status" value="1"/>
</dbReference>
<evidence type="ECO:0000259" key="10">
    <source>
        <dbReference type="PROSITE" id="PS50939"/>
    </source>
</evidence>
<feature type="transmembrane region" description="Helical" evidence="8">
    <location>
        <begin position="247"/>
        <end position="265"/>
    </location>
</feature>
<evidence type="ECO:0000256" key="4">
    <source>
        <dbReference type="ARBA" id="ARBA00022982"/>
    </source>
</evidence>
<feature type="transmembrane region" description="Helical" evidence="8">
    <location>
        <begin position="348"/>
        <end position="367"/>
    </location>
</feature>
<dbReference type="STRING" id="106004.A0A1Y2FXR1"/>
<dbReference type="InParanoid" id="A0A1Y2FXR1"/>
<evidence type="ECO:0000256" key="9">
    <source>
        <dbReference type="SAM" id="SignalP"/>
    </source>
</evidence>
<feature type="region of interest" description="Disordered" evidence="7">
    <location>
        <begin position="415"/>
        <end position="436"/>
    </location>
</feature>
<feature type="compositionally biased region" description="Basic and acidic residues" evidence="7">
    <location>
        <begin position="418"/>
        <end position="436"/>
    </location>
</feature>
<dbReference type="PANTHER" id="PTHR47797:SF3">
    <property type="entry name" value="CYTOCHROME B561 DOMAIN-CONTAINING PROTEIN"/>
    <property type="match status" value="1"/>
</dbReference>
<feature type="chain" id="PRO_5011965792" description="Cytochrome b561 domain-containing protein" evidence="9">
    <location>
        <begin position="27"/>
        <end position="436"/>
    </location>
</feature>
<dbReference type="Gene3D" id="2.60.40.1210">
    <property type="entry name" value="Cellobiose dehydrogenase, cytochrome domain"/>
    <property type="match status" value="1"/>
</dbReference>
<dbReference type="SUPFAM" id="SSF49344">
    <property type="entry name" value="CBD9-like"/>
    <property type="match status" value="1"/>
</dbReference>
<evidence type="ECO:0000313" key="11">
    <source>
        <dbReference type="EMBL" id="ORY88319.1"/>
    </source>
</evidence>
<feature type="transmembrane region" description="Helical" evidence="8">
    <location>
        <begin position="277"/>
        <end position="296"/>
    </location>
</feature>
<keyword evidence="9" id="KW-0732">Signal</keyword>
<dbReference type="PROSITE" id="PS50939">
    <property type="entry name" value="CYTOCHROME_B561"/>
    <property type="match status" value="1"/>
</dbReference>
<feature type="transmembrane region" description="Helical" evidence="8">
    <location>
        <begin position="308"/>
        <end position="327"/>
    </location>
</feature>
<feature type="transmembrane region" description="Helical" evidence="8">
    <location>
        <begin position="387"/>
        <end position="409"/>
    </location>
</feature>
<dbReference type="OrthoDB" id="19261at2759"/>
<name>A0A1Y2FXR1_9BASI</name>
<evidence type="ECO:0000313" key="12">
    <source>
        <dbReference type="Proteomes" id="UP000193467"/>
    </source>
</evidence>
<dbReference type="CDD" id="cd08760">
    <property type="entry name" value="Cyt_b561_FRRS1_like"/>
    <property type="match status" value="1"/>
</dbReference>
<organism evidence="11 12">
    <name type="scientific">Leucosporidium creatinivorum</name>
    <dbReference type="NCBI Taxonomy" id="106004"/>
    <lineage>
        <taxon>Eukaryota</taxon>
        <taxon>Fungi</taxon>
        <taxon>Dikarya</taxon>
        <taxon>Basidiomycota</taxon>
        <taxon>Pucciniomycotina</taxon>
        <taxon>Microbotryomycetes</taxon>
        <taxon>Leucosporidiales</taxon>
        <taxon>Leucosporidium</taxon>
    </lineage>
</organism>
<evidence type="ECO:0000256" key="6">
    <source>
        <dbReference type="ARBA" id="ARBA00023136"/>
    </source>
</evidence>
<keyword evidence="3 8" id="KW-0812">Transmembrane</keyword>
<sequence length="436" mass="46234">MLPFSRPLAYCGAALLTLSFASSGQAQTLSNQQIASVFGEGATDLTGSSVKLPQFTFAIITNATHALYSLNSSSQSFQVGWMGVGSGTAMANADFLISWPNPDGINGPAATPWTISHRSSTGGEAQPVVASTASATSTASFYTFLPELSTNSSASYTAVSFLRLLEAPSNYPSTSSFKSLNRNGPNSFIYASSTVQPGSSEEGAVITQHNQASPIPRQQKWRSVTNAFHATGALDDLARLEQAPVCASLALVLFAPIAVLLARFLRGSTWYPSHAALNALAGILVLVAFALGVHSVRGEHFDGTHQRLGLIIFILVMLQILLGAFAHSRPVQPSPAGRLPTLSKKSPFRLFHIVLGVAILALGWVNVHEGFEQWEKSSDAQTEVPMGAKIVFYILIALFAAAYVAGWVLEAMGSNRPSKTDDGQKHAEKIGSHTSP</sequence>
<feature type="domain" description="Cytochrome b561" evidence="10">
    <location>
        <begin position="206"/>
        <end position="409"/>
    </location>
</feature>
<protein>
    <recommendedName>
        <fullName evidence="10">Cytochrome b561 domain-containing protein</fullName>
    </recommendedName>
</protein>
<keyword evidence="12" id="KW-1185">Reference proteome</keyword>
<reference evidence="11 12" key="1">
    <citation type="submission" date="2016-07" db="EMBL/GenBank/DDBJ databases">
        <title>Pervasive Adenine N6-methylation of Active Genes in Fungi.</title>
        <authorList>
            <consortium name="DOE Joint Genome Institute"/>
            <person name="Mondo S.J."/>
            <person name="Dannebaum R.O."/>
            <person name="Kuo R.C."/>
            <person name="Labutti K."/>
            <person name="Haridas S."/>
            <person name="Kuo A."/>
            <person name="Salamov A."/>
            <person name="Ahrendt S.R."/>
            <person name="Lipzen A."/>
            <person name="Sullivan W."/>
            <person name="Andreopoulos W.B."/>
            <person name="Clum A."/>
            <person name="Lindquist E."/>
            <person name="Daum C."/>
            <person name="Ramamoorthy G.K."/>
            <person name="Gryganskyi A."/>
            <person name="Culley D."/>
            <person name="Magnuson J.K."/>
            <person name="James T.Y."/>
            <person name="O'Malley M.A."/>
            <person name="Stajich J.E."/>
            <person name="Spatafora J.W."/>
            <person name="Visel A."/>
            <person name="Grigoriev I.V."/>
        </authorList>
    </citation>
    <scope>NUCLEOTIDE SEQUENCE [LARGE SCALE GENOMIC DNA]</scope>
    <source>
        <strain evidence="11 12">62-1032</strain>
    </source>
</reference>
<dbReference type="AlphaFoldDB" id="A0A1Y2FXR1"/>
<evidence type="ECO:0000256" key="1">
    <source>
        <dbReference type="ARBA" id="ARBA00004370"/>
    </source>
</evidence>
<evidence type="ECO:0000256" key="2">
    <source>
        <dbReference type="ARBA" id="ARBA00022448"/>
    </source>
</evidence>
<evidence type="ECO:0000256" key="3">
    <source>
        <dbReference type="ARBA" id="ARBA00022692"/>
    </source>
</evidence>
<keyword evidence="2" id="KW-0813">Transport</keyword>
<comment type="caution">
    <text evidence="11">The sequence shown here is derived from an EMBL/GenBank/DDBJ whole genome shotgun (WGS) entry which is preliminary data.</text>
</comment>
<dbReference type="Gene3D" id="1.20.120.1770">
    <property type="match status" value="1"/>
</dbReference>
<comment type="subcellular location">
    <subcellularLocation>
        <location evidence="1">Membrane</location>
    </subcellularLocation>
</comment>
<dbReference type="InterPro" id="IPR006593">
    <property type="entry name" value="Cyt_b561/ferric_Rdtase_TM"/>
</dbReference>
<dbReference type="Proteomes" id="UP000193467">
    <property type="component" value="Unassembled WGS sequence"/>
</dbReference>
<proteinExistence type="predicted"/>
<dbReference type="PANTHER" id="PTHR47797">
    <property type="entry name" value="DEHYDROGENASE, PUTATIVE (AFU_ORTHOLOGUE AFUA_8G05805)-RELATED"/>
    <property type="match status" value="1"/>
</dbReference>